<evidence type="ECO:0000313" key="1">
    <source>
        <dbReference type="EMBL" id="OLZ56499.1"/>
    </source>
</evidence>
<dbReference type="AlphaFoldDB" id="A0A1R0L2A6"/>
<protein>
    <submittedName>
        <fullName evidence="1">Uncharacterized protein</fullName>
    </submittedName>
</protein>
<gene>
    <name evidence="1" type="ORF">BS329_02420</name>
</gene>
<sequence>MYRLRAVIVTESARGGLVASPGSCQVVPLGQVREAGESVLGPLHLAEDEPDPAAGSPISRALRRLGVLKGDHFGEFAAVGLGRRRDTDDWLGEG</sequence>
<reference evidence="1 2" key="1">
    <citation type="submission" date="2016-01" db="EMBL/GenBank/DDBJ databases">
        <title>Amycolatopsis coloradensis genome sequencing and assembly.</title>
        <authorList>
            <person name="Mayilraj S."/>
        </authorList>
    </citation>
    <scope>NUCLEOTIDE SEQUENCE [LARGE SCALE GENOMIC DNA]</scope>
    <source>
        <strain evidence="1 2">DSM 44225</strain>
    </source>
</reference>
<dbReference type="EMBL" id="MQUQ01000002">
    <property type="protein sequence ID" value="OLZ56499.1"/>
    <property type="molecule type" value="Genomic_DNA"/>
</dbReference>
<organism evidence="1 2">
    <name type="scientific">Amycolatopsis coloradensis</name>
    <dbReference type="NCBI Taxonomy" id="76021"/>
    <lineage>
        <taxon>Bacteria</taxon>
        <taxon>Bacillati</taxon>
        <taxon>Actinomycetota</taxon>
        <taxon>Actinomycetes</taxon>
        <taxon>Pseudonocardiales</taxon>
        <taxon>Pseudonocardiaceae</taxon>
        <taxon>Amycolatopsis</taxon>
    </lineage>
</organism>
<dbReference type="OrthoDB" id="185939at2"/>
<accession>A0A1R0L2A6</accession>
<dbReference type="STRING" id="76021.BS329_02420"/>
<keyword evidence="2" id="KW-1185">Reference proteome</keyword>
<evidence type="ECO:0000313" key="2">
    <source>
        <dbReference type="Proteomes" id="UP000187486"/>
    </source>
</evidence>
<name>A0A1R0L2A6_9PSEU</name>
<comment type="caution">
    <text evidence="1">The sequence shown here is derived from an EMBL/GenBank/DDBJ whole genome shotgun (WGS) entry which is preliminary data.</text>
</comment>
<dbReference type="RefSeq" id="WP_076155289.1">
    <property type="nucleotide sequence ID" value="NZ_JBEZVB010000005.1"/>
</dbReference>
<dbReference type="Proteomes" id="UP000187486">
    <property type="component" value="Unassembled WGS sequence"/>
</dbReference>
<proteinExistence type="predicted"/>